<dbReference type="PROSITE" id="PS50249">
    <property type="entry name" value="MPN"/>
    <property type="match status" value="1"/>
</dbReference>
<feature type="domain" description="MPN" evidence="8">
    <location>
        <begin position="103"/>
        <end position="222"/>
    </location>
</feature>
<dbReference type="AlphaFoldDB" id="A0A640T2L1"/>
<dbReference type="InterPro" id="IPR046778">
    <property type="entry name" value="UPF0758_N"/>
</dbReference>
<evidence type="ECO:0000313" key="9">
    <source>
        <dbReference type="EMBL" id="GFE17977.1"/>
    </source>
</evidence>
<dbReference type="EMBL" id="BLIO01000001">
    <property type="protein sequence ID" value="GFE17977.1"/>
    <property type="molecule type" value="Genomic_DNA"/>
</dbReference>
<evidence type="ECO:0000256" key="4">
    <source>
        <dbReference type="ARBA" id="ARBA00022801"/>
    </source>
</evidence>
<dbReference type="InterPro" id="IPR025657">
    <property type="entry name" value="RadC_JAB"/>
</dbReference>
<dbReference type="InterPro" id="IPR001405">
    <property type="entry name" value="UPF0758"/>
</dbReference>
<dbReference type="PANTHER" id="PTHR30471:SF3">
    <property type="entry name" value="UPF0758 PROTEIN YEES-RELATED"/>
    <property type="match status" value="1"/>
</dbReference>
<keyword evidence="6" id="KW-0482">Metalloprotease</keyword>
<organism evidence="9 10">
    <name type="scientific">Streptomyces glebosus</name>
    <dbReference type="NCBI Taxonomy" id="249580"/>
    <lineage>
        <taxon>Bacteria</taxon>
        <taxon>Bacillati</taxon>
        <taxon>Actinomycetota</taxon>
        <taxon>Actinomycetes</taxon>
        <taxon>Kitasatosporales</taxon>
        <taxon>Streptomycetaceae</taxon>
        <taxon>Streptomyces</taxon>
    </lineage>
</organism>
<reference evidence="9 10" key="1">
    <citation type="submission" date="2019-12" db="EMBL/GenBank/DDBJ databases">
        <title>Whole genome shotgun sequence of Streptomyces hygroscopicus subsp. glebosus NBRC 13786.</title>
        <authorList>
            <person name="Ichikawa N."/>
            <person name="Kimura A."/>
            <person name="Kitahashi Y."/>
            <person name="Komaki H."/>
            <person name="Tamura T."/>
        </authorList>
    </citation>
    <scope>NUCLEOTIDE SEQUENCE [LARGE SCALE GENOMIC DNA]</scope>
    <source>
        <strain evidence="9 10">NBRC 13786</strain>
    </source>
</reference>
<dbReference type="NCBIfam" id="TIGR00608">
    <property type="entry name" value="radc"/>
    <property type="match status" value="1"/>
</dbReference>
<dbReference type="GO" id="GO:0046872">
    <property type="term" value="F:metal ion binding"/>
    <property type="evidence" value="ECO:0007669"/>
    <property type="project" value="UniProtKB-KW"/>
</dbReference>
<dbReference type="Pfam" id="PF20582">
    <property type="entry name" value="UPF0758_N"/>
    <property type="match status" value="1"/>
</dbReference>
<keyword evidence="4" id="KW-0378">Hydrolase</keyword>
<evidence type="ECO:0000256" key="6">
    <source>
        <dbReference type="ARBA" id="ARBA00023049"/>
    </source>
</evidence>
<keyword evidence="10" id="KW-1185">Reference proteome</keyword>
<accession>A0A640T2L1</accession>
<evidence type="ECO:0000256" key="3">
    <source>
        <dbReference type="ARBA" id="ARBA00022723"/>
    </source>
</evidence>
<dbReference type="Pfam" id="PF04002">
    <property type="entry name" value="RadC"/>
    <property type="match status" value="1"/>
</dbReference>
<sequence>MPMRDVPEGDRPRERLLTWGAEALSDRELLALLLGAGVAGQDAVELARRLIAHHGGLYELSRMPAHEVAVGLAGVGPAKAARISAAFQLGRRVASLGSQVRQRVRGSGDLAAVAAPLLRGLRHERVVVVACDGAGAVLRATVLTEGVCDRSLIPVRDVLALVLAVRGTSFGVAHNHPTGRADPSSADRLATARLVAGAETVGLRFLDHVVVTDSGWRRVSPD</sequence>
<evidence type="ECO:0000313" key="10">
    <source>
        <dbReference type="Proteomes" id="UP000430079"/>
    </source>
</evidence>
<gene>
    <name evidence="9" type="ORF">Sgleb_60240</name>
</gene>
<dbReference type="PANTHER" id="PTHR30471">
    <property type="entry name" value="DNA REPAIR PROTEIN RADC"/>
    <property type="match status" value="1"/>
</dbReference>
<dbReference type="GO" id="GO:0006508">
    <property type="term" value="P:proteolysis"/>
    <property type="evidence" value="ECO:0007669"/>
    <property type="project" value="UniProtKB-KW"/>
</dbReference>
<evidence type="ECO:0000259" key="8">
    <source>
        <dbReference type="PROSITE" id="PS50249"/>
    </source>
</evidence>
<protein>
    <submittedName>
        <fullName evidence="9">UPF0758 protein</fullName>
    </submittedName>
</protein>
<keyword evidence="5" id="KW-0862">Zinc</keyword>
<dbReference type="GO" id="GO:0008237">
    <property type="term" value="F:metallopeptidase activity"/>
    <property type="evidence" value="ECO:0007669"/>
    <property type="project" value="UniProtKB-KW"/>
</dbReference>
<comment type="similarity">
    <text evidence="1 7">Belongs to the UPF0758 family.</text>
</comment>
<evidence type="ECO:0000256" key="5">
    <source>
        <dbReference type="ARBA" id="ARBA00022833"/>
    </source>
</evidence>
<keyword evidence="2" id="KW-0645">Protease</keyword>
<keyword evidence="3" id="KW-0479">Metal-binding</keyword>
<evidence type="ECO:0000256" key="7">
    <source>
        <dbReference type="RuleBase" id="RU003797"/>
    </source>
</evidence>
<comment type="caution">
    <text evidence="9">The sequence shown here is derived from an EMBL/GenBank/DDBJ whole genome shotgun (WGS) entry which is preliminary data.</text>
</comment>
<proteinExistence type="inferred from homology"/>
<evidence type="ECO:0000256" key="2">
    <source>
        <dbReference type="ARBA" id="ARBA00022670"/>
    </source>
</evidence>
<dbReference type="Proteomes" id="UP000430079">
    <property type="component" value="Unassembled WGS sequence"/>
</dbReference>
<dbReference type="InterPro" id="IPR037518">
    <property type="entry name" value="MPN"/>
</dbReference>
<evidence type="ECO:0000256" key="1">
    <source>
        <dbReference type="ARBA" id="ARBA00010243"/>
    </source>
</evidence>
<dbReference type="RefSeq" id="WP_190141023.1">
    <property type="nucleotide sequence ID" value="NZ_BNCA01000001.1"/>
</dbReference>
<dbReference type="Gene3D" id="3.40.140.10">
    <property type="entry name" value="Cytidine Deaminase, domain 2"/>
    <property type="match status" value="1"/>
</dbReference>
<name>A0A640T2L1_9ACTN</name>